<evidence type="ECO:0000313" key="1">
    <source>
        <dbReference type="EMBL" id="VXC80870.1"/>
    </source>
</evidence>
<protein>
    <submittedName>
        <fullName evidence="1">Uncharacterized protein</fullName>
    </submittedName>
</protein>
<accession>A0A654BKL0</accession>
<name>A0A654BKL0_SPHMU</name>
<reference evidence="1 2" key="1">
    <citation type="submission" date="2019-10" db="EMBL/GenBank/DDBJ databases">
        <authorList>
            <person name="Karimi E."/>
        </authorList>
    </citation>
    <scope>NUCLEOTIDE SEQUENCE [LARGE SCALE GENOMIC DNA]</scope>
    <source>
        <strain evidence="1">Sphingobacterium sp. 8BC</strain>
    </source>
</reference>
<evidence type="ECO:0000313" key="2">
    <source>
        <dbReference type="Proteomes" id="UP000432350"/>
    </source>
</evidence>
<proteinExistence type="predicted"/>
<dbReference type="AlphaFoldDB" id="A0A654BKL0"/>
<gene>
    <name evidence="1" type="ORF">SPHINGO8BC_50167</name>
</gene>
<dbReference type="EMBL" id="CABWMV010000024">
    <property type="protein sequence ID" value="VXC80870.1"/>
    <property type="molecule type" value="Genomic_DNA"/>
</dbReference>
<sequence length="55" mass="6014">MRISERNSQPFITQSTNLNYSYGNSNSYIPINCHCPAVAGQGGYQKKSKTGEANS</sequence>
<dbReference type="Proteomes" id="UP000432350">
    <property type="component" value="Unassembled WGS sequence"/>
</dbReference>
<organism evidence="1 2">
    <name type="scientific">Sphingobacterium multivorum</name>
    <dbReference type="NCBI Taxonomy" id="28454"/>
    <lineage>
        <taxon>Bacteria</taxon>
        <taxon>Pseudomonadati</taxon>
        <taxon>Bacteroidota</taxon>
        <taxon>Sphingobacteriia</taxon>
        <taxon>Sphingobacteriales</taxon>
        <taxon>Sphingobacteriaceae</taxon>
        <taxon>Sphingobacterium</taxon>
    </lineage>
</organism>